<gene>
    <name evidence="9" type="ORF">NX784_13130</name>
</gene>
<feature type="chain" id="PRO_5045170243" description="non-reducing end alpha-L-arabinofuranosidase" evidence="7">
    <location>
        <begin position="26"/>
        <end position="662"/>
    </location>
</feature>
<protein>
    <recommendedName>
        <fullName evidence="3">non-reducing end alpha-L-arabinofuranosidase</fullName>
        <ecNumber evidence="3">3.2.1.55</ecNumber>
    </recommendedName>
</protein>
<comment type="similarity">
    <text evidence="2">Belongs to the glycosyl hydrolase 51 family.</text>
</comment>
<evidence type="ECO:0000256" key="6">
    <source>
        <dbReference type="ARBA" id="ARBA00023180"/>
    </source>
</evidence>
<dbReference type="Gene3D" id="3.20.20.80">
    <property type="entry name" value="Glycosidases"/>
    <property type="match status" value="1"/>
</dbReference>
<dbReference type="Gene3D" id="2.60.40.1180">
    <property type="entry name" value="Golgi alpha-mannosidase II"/>
    <property type="match status" value="1"/>
</dbReference>
<evidence type="ECO:0000256" key="5">
    <source>
        <dbReference type="ARBA" id="ARBA00022801"/>
    </source>
</evidence>
<dbReference type="EMBL" id="JANUGW010000008">
    <property type="protein sequence ID" value="MCS0582537.1"/>
    <property type="molecule type" value="Genomic_DNA"/>
</dbReference>
<dbReference type="InterPro" id="IPR051563">
    <property type="entry name" value="Glycosyl_Hydrolase_51"/>
</dbReference>
<feature type="signal peptide" evidence="7">
    <location>
        <begin position="1"/>
        <end position="25"/>
    </location>
</feature>
<comment type="catalytic activity">
    <reaction evidence="1">
        <text>Hydrolysis of terminal non-reducing alpha-L-arabinofuranoside residues in alpha-L-arabinosides.</text>
        <dbReference type="EC" id="3.2.1.55"/>
    </reaction>
</comment>
<evidence type="ECO:0000256" key="3">
    <source>
        <dbReference type="ARBA" id="ARBA00012670"/>
    </source>
</evidence>
<evidence type="ECO:0000256" key="1">
    <source>
        <dbReference type="ARBA" id="ARBA00001462"/>
    </source>
</evidence>
<dbReference type="SUPFAM" id="SSF51011">
    <property type="entry name" value="Glycosyl hydrolase domain"/>
    <property type="match status" value="1"/>
</dbReference>
<evidence type="ECO:0000259" key="8">
    <source>
        <dbReference type="SMART" id="SM00813"/>
    </source>
</evidence>
<dbReference type="EC" id="3.2.1.55" evidence="3"/>
<accession>A0ABT1ZRI6</accession>
<dbReference type="SMART" id="SM00813">
    <property type="entry name" value="Alpha-L-AF_C"/>
    <property type="match status" value="1"/>
</dbReference>
<dbReference type="InterPro" id="IPR055235">
    <property type="entry name" value="ASD1_cat"/>
</dbReference>
<keyword evidence="6" id="KW-0325">Glycoprotein</keyword>
<dbReference type="InterPro" id="IPR008979">
    <property type="entry name" value="Galactose-bd-like_sf"/>
</dbReference>
<dbReference type="Pfam" id="PF06964">
    <property type="entry name" value="Alpha-L-AF_C"/>
    <property type="match status" value="1"/>
</dbReference>
<dbReference type="SUPFAM" id="SSF51445">
    <property type="entry name" value="(Trans)glycosidases"/>
    <property type="match status" value="1"/>
</dbReference>
<dbReference type="InterPro" id="IPR010720">
    <property type="entry name" value="Alpha-L-AF_C"/>
</dbReference>
<evidence type="ECO:0000313" key="9">
    <source>
        <dbReference type="EMBL" id="MCS0582537.1"/>
    </source>
</evidence>
<reference evidence="9 10" key="1">
    <citation type="submission" date="2022-08" db="EMBL/GenBank/DDBJ databases">
        <title>Reclassification of Massilia species as members of the genera Telluria, Duganella, Pseudoduganella, Mokoshia gen. nov. and Zemynaea gen. nov. using orthogonal and non-orthogonal genome-based approaches.</title>
        <authorList>
            <person name="Bowman J.P."/>
        </authorList>
    </citation>
    <scope>NUCLEOTIDE SEQUENCE [LARGE SCALE GENOMIC DNA]</scope>
    <source>
        <strain evidence="9 10">JCM 31316</strain>
    </source>
</reference>
<evidence type="ECO:0000256" key="4">
    <source>
        <dbReference type="ARBA" id="ARBA00022729"/>
    </source>
</evidence>
<dbReference type="Pfam" id="PF22848">
    <property type="entry name" value="ASD1_dom"/>
    <property type="match status" value="1"/>
</dbReference>
<dbReference type="InterPro" id="IPR017853">
    <property type="entry name" value="GH"/>
</dbReference>
<dbReference type="InterPro" id="IPR013780">
    <property type="entry name" value="Glyco_hydro_b"/>
</dbReference>
<evidence type="ECO:0000256" key="7">
    <source>
        <dbReference type="SAM" id="SignalP"/>
    </source>
</evidence>
<keyword evidence="10" id="KW-1185">Reference proteome</keyword>
<evidence type="ECO:0000313" key="10">
    <source>
        <dbReference type="Proteomes" id="UP001204151"/>
    </source>
</evidence>
<dbReference type="PANTHER" id="PTHR31776">
    <property type="entry name" value="ALPHA-L-ARABINOFURANOSIDASE 1"/>
    <property type="match status" value="1"/>
</dbReference>
<evidence type="ECO:0000256" key="2">
    <source>
        <dbReference type="ARBA" id="ARBA00007186"/>
    </source>
</evidence>
<dbReference type="RefSeq" id="WP_258817113.1">
    <property type="nucleotide sequence ID" value="NZ_JANUGW010000008.1"/>
</dbReference>
<feature type="domain" description="Alpha-L-arabinofuranosidase C-terminal" evidence="8">
    <location>
        <begin position="452"/>
        <end position="653"/>
    </location>
</feature>
<comment type="caution">
    <text evidence="9">The sequence shown here is derived from an EMBL/GenBank/DDBJ whole genome shotgun (WGS) entry which is preliminary data.</text>
</comment>
<sequence length="662" mass="72664">MTHLKLLSRCALTSALAILAAHAHAASTTELKIAVDRVKAHIDPHMYGLMTEEINFAYEGGLYGELIRNRSFKAEAGYAYLAEEPVYWSTVGAAEIALDGKNKLNDALDLSLALTIANASPEQPAGIRNGGYWGIGLTPDTTYNVSFYARTDGDIGPLTASLAKSSGATVVSAKVDGIGRDWKKFDVTLRTGSSLTPSKDNVFTLTASRPGKLWLQQVSVFGPTYKNRPNGLRPDLMALMAGLKPTFLRFPGGNYLEGDILGQRFQWKKTIGDPAQRPGHRSPWNYWSTDGMGMMEFLLWCEDLNMEPLLAVFAGYALGGDRLATEEDLAPHVQDALDEIEYIIGGVDTKWGAQRAKDGHPAPFPLRYVEIGNEDVFDKSGSYDKRFAIFYKAIKARYPQLTLISTMAANATPSQRPDMIDDHTYGWGEAQMYEHLGDYDKRPRTDPKVFVGEWATHHGWPMPDMKAAIADAAYLTSLERNADVVRMTAYAPLLANLSQVSGNSRDRSMQWDTNLIGYDALKSYGTPSYYVQTMFSSHLGDVVLESSAQHVPNWTSEDGKTFPALNWVATRKDEAGKPGRIQIKFASRAATQQPVRVKLAGVKTLAPTATLTVMSSPNPDAGNSLDEPTRIAPRTETVKGIASEFTLNVPAYSVGVLELELR</sequence>
<keyword evidence="5" id="KW-0378">Hydrolase</keyword>
<name>A0ABT1ZRI6_9BURK</name>
<keyword evidence="4 7" id="KW-0732">Signal</keyword>
<dbReference type="PANTHER" id="PTHR31776:SF0">
    <property type="entry name" value="ALPHA-L-ARABINOFURANOSIDASE 1"/>
    <property type="match status" value="1"/>
</dbReference>
<proteinExistence type="inferred from homology"/>
<dbReference type="Proteomes" id="UP001204151">
    <property type="component" value="Unassembled WGS sequence"/>
</dbReference>
<dbReference type="SUPFAM" id="SSF49785">
    <property type="entry name" value="Galactose-binding domain-like"/>
    <property type="match status" value="1"/>
</dbReference>
<organism evidence="9 10">
    <name type="scientific">Massilia pinisoli</name>
    <dbReference type="NCBI Taxonomy" id="1772194"/>
    <lineage>
        <taxon>Bacteria</taxon>
        <taxon>Pseudomonadati</taxon>
        <taxon>Pseudomonadota</taxon>
        <taxon>Betaproteobacteria</taxon>
        <taxon>Burkholderiales</taxon>
        <taxon>Oxalobacteraceae</taxon>
        <taxon>Telluria group</taxon>
        <taxon>Massilia</taxon>
    </lineage>
</organism>